<evidence type="ECO:0000259" key="4">
    <source>
        <dbReference type="Pfam" id="PF05506"/>
    </source>
</evidence>
<evidence type="ECO:0000256" key="1">
    <source>
        <dbReference type="ARBA" id="ARBA00009717"/>
    </source>
</evidence>
<feature type="domain" description="Bacterial phospholipase C C-terminal" evidence="4">
    <location>
        <begin position="539"/>
        <end position="625"/>
    </location>
</feature>
<dbReference type="PROSITE" id="PS51318">
    <property type="entry name" value="TAT"/>
    <property type="match status" value="1"/>
</dbReference>
<accession>A0A7Y9IXA4</accession>
<dbReference type="NCBIfam" id="TIGR03396">
    <property type="entry name" value="PC_PLC"/>
    <property type="match status" value="1"/>
</dbReference>
<proteinExistence type="inferred from homology"/>
<dbReference type="Gene3D" id="3.40.720.10">
    <property type="entry name" value="Alkaline Phosphatase, subunit A"/>
    <property type="match status" value="1"/>
</dbReference>
<dbReference type="NCBIfam" id="TIGR01409">
    <property type="entry name" value="TAT_signal_seq"/>
    <property type="match status" value="1"/>
</dbReference>
<comment type="similarity">
    <text evidence="1">Belongs to the bacterial phospholipase C family.</text>
</comment>
<dbReference type="InterPro" id="IPR007312">
    <property type="entry name" value="Phosphoesterase"/>
</dbReference>
<gene>
    <name evidence="5" type="ORF">FHW18_003964</name>
</gene>
<evidence type="ECO:0000256" key="2">
    <source>
        <dbReference type="ARBA" id="ARBA00012018"/>
    </source>
</evidence>
<keyword evidence="3 5" id="KW-0378">Hydrolase</keyword>
<dbReference type="InterPro" id="IPR019546">
    <property type="entry name" value="TAT_signal_bac_arc"/>
</dbReference>
<comment type="caution">
    <text evidence="5">The sequence shown here is derived from an EMBL/GenBank/DDBJ whole genome shotgun (WGS) entry which is preliminary data.</text>
</comment>
<dbReference type="InterPro" id="IPR006311">
    <property type="entry name" value="TAT_signal"/>
</dbReference>
<feature type="domain" description="Bacterial phospholipase C C-terminal" evidence="4">
    <location>
        <begin position="634"/>
        <end position="716"/>
    </location>
</feature>
<reference evidence="5 6" key="1">
    <citation type="submission" date="2020-07" db="EMBL/GenBank/DDBJ databases">
        <title>Genomic Encyclopedia of Type Strains, Phase IV (KMG-V): Genome sequencing to study the core and pangenomes of soil and plant-associated prokaryotes.</title>
        <authorList>
            <person name="Whitman W."/>
        </authorList>
    </citation>
    <scope>NUCLEOTIDE SEQUENCE [LARGE SCALE GENOMIC DNA]</scope>
    <source>
        <strain evidence="5 6">SAS40</strain>
    </source>
</reference>
<sequence length="741" mass="80309">MTESLSRRRFLRNTATAAGATMAFSMFPPSIRKALAIAANNRTGTIQDVEHIVIFMQENRSFDHYFGTMQGVRGFADRFPIPVADSPDFSNKTVWYQRYETAATGAPRVLAPQHNDTTQNFALIRTAGTPHLFPDAQDAWDDGKMTNWPDYKRPASMVYYKEADIPFQFALANAFTVGDANHSSFSGGTNPNRCFLYTGTNHGKDDPTKPGVYNGPAVDNSYNTLKNGTIGAGYTWMTYAERLEDAGVSWQVYQNNEKEFYALNSLFGFKTFREANAASTPTVSPTRTPRQQALYEKGIKTRDLDLLKADVIAGKLPKVSWVCATSSGSEHPSASSPAQGAAYTAQVLDALTANPEVWSKTVLILNFDENDGLFDHMPPPAPPSYLQYDASPAIARLAGATTVDASDEYLGEDIGGIKAVENYKHRPYGLGPRVPLYVISPWSKGGWVNSQVFDQTSTIRFVEARFGVKEPNISPWRRAVVGDLTSCFNFVNPNDDDVVKTFPETATRDAASRALGKTTTPAPSAQVVLPVQATGTRKSRALPYELHTSSVAAVGAGKVDLIFANSGAAAAVFHVYDRKHLDAAPRRYTVEAAKQLTGSWDVAADKGAYDLWVLGPNGFHRHFTGTVAASGANPEVQVCYAPAENQVWVKVHNTGTAAASVSIKSNAYRTDGPWTLSVAPQGEGVQSWTLADSGGWYDFTVTVPGVAGYSRRFAGRLETGKDSVSDPAMGGTAIGEQVKVA</sequence>
<dbReference type="InterPro" id="IPR008475">
    <property type="entry name" value="PLipase_C_C"/>
</dbReference>
<name>A0A7Y9IXA4_9BURK</name>
<protein>
    <recommendedName>
        <fullName evidence="2">phospholipase C</fullName>
        <ecNumber evidence="2">3.1.4.3</ecNumber>
    </recommendedName>
</protein>
<dbReference type="InterPro" id="IPR017767">
    <property type="entry name" value="PC-PLC"/>
</dbReference>
<evidence type="ECO:0000256" key="3">
    <source>
        <dbReference type="ARBA" id="ARBA00022801"/>
    </source>
</evidence>
<evidence type="ECO:0000313" key="6">
    <source>
        <dbReference type="Proteomes" id="UP000542125"/>
    </source>
</evidence>
<dbReference type="EC" id="3.1.4.3" evidence="2"/>
<dbReference type="AlphaFoldDB" id="A0A7Y9IXA4"/>
<organism evidence="5 6">
    <name type="scientific">Pigmentiphaga litoralis</name>
    <dbReference type="NCBI Taxonomy" id="516702"/>
    <lineage>
        <taxon>Bacteria</taxon>
        <taxon>Pseudomonadati</taxon>
        <taxon>Pseudomonadota</taxon>
        <taxon>Betaproteobacteria</taxon>
        <taxon>Burkholderiales</taxon>
        <taxon>Alcaligenaceae</taxon>
        <taxon>Pigmentiphaga</taxon>
    </lineage>
</organism>
<dbReference type="InterPro" id="IPR017850">
    <property type="entry name" value="Alkaline_phosphatase_core_sf"/>
</dbReference>
<dbReference type="Pfam" id="PF04185">
    <property type="entry name" value="Phosphoesterase"/>
    <property type="match status" value="1"/>
</dbReference>
<dbReference type="Pfam" id="PF05506">
    <property type="entry name" value="PLipase_C_C"/>
    <property type="match status" value="2"/>
</dbReference>
<dbReference type="PANTHER" id="PTHR31956">
    <property type="entry name" value="NON-SPECIFIC PHOSPHOLIPASE C4-RELATED"/>
    <property type="match status" value="1"/>
</dbReference>
<dbReference type="RefSeq" id="WP_179588355.1">
    <property type="nucleotide sequence ID" value="NZ_JACBYR010000001.1"/>
</dbReference>
<dbReference type="EMBL" id="JACBYR010000001">
    <property type="protein sequence ID" value="NYE84693.1"/>
    <property type="molecule type" value="Genomic_DNA"/>
</dbReference>
<dbReference type="PANTHER" id="PTHR31956:SF36">
    <property type="entry name" value="NON-HEMOLYTIC PHOSPHOLIPASE C"/>
    <property type="match status" value="1"/>
</dbReference>
<keyword evidence="6" id="KW-1185">Reference proteome</keyword>
<evidence type="ECO:0000313" key="5">
    <source>
        <dbReference type="EMBL" id="NYE84693.1"/>
    </source>
</evidence>
<dbReference type="Proteomes" id="UP000542125">
    <property type="component" value="Unassembled WGS sequence"/>
</dbReference>
<dbReference type="GO" id="GO:0034480">
    <property type="term" value="F:phosphatidylcholine phospholipase C activity"/>
    <property type="evidence" value="ECO:0007669"/>
    <property type="project" value="UniProtKB-EC"/>
</dbReference>
<dbReference type="GO" id="GO:0016042">
    <property type="term" value="P:lipid catabolic process"/>
    <property type="evidence" value="ECO:0007669"/>
    <property type="project" value="InterPro"/>
</dbReference>